<name>A0A1W2TUH5_ROSNE</name>
<organism evidence="1">
    <name type="scientific">Rosellinia necatrix</name>
    <name type="common">White root-rot fungus</name>
    <dbReference type="NCBI Taxonomy" id="77044"/>
    <lineage>
        <taxon>Eukaryota</taxon>
        <taxon>Fungi</taxon>
        <taxon>Dikarya</taxon>
        <taxon>Ascomycota</taxon>
        <taxon>Pezizomycotina</taxon>
        <taxon>Sordariomycetes</taxon>
        <taxon>Xylariomycetidae</taxon>
        <taxon>Xylariales</taxon>
        <taxon>Xylariaceae</taxon>
        <taxon>Rosellinia</taxon>
    </lineage>
</organism>
<dbReference type="AlphaFoldDB" id="A0A1W2TUH5"/>
<proteinExistence type="predicted"/>
<protein>
    <submittedName>
        <fullName evidence="1">Uncharacterized protein</fullName>
    </submittedName>
</protein>
<dbReference type="Proteomes" id="UP000054516">
    <property type="component" value="Unassembled WGS sequence"/>
</dbReference>
<evidence type="ECO:0000313" key="2">
    <source>
        <dbReference type="Proteomes" id="UP000054516"/>
    </source>
</evidence>
<sequence length="75" mass="8318">MSSSTTIKDSFFKLLAFISGFRRSSDNMASNYTVNNTITHPYEDPDHLHDCLVSMGFEKEKIVVKEGGSLSSAAR</sequence>
<dbReference type="OrthoDB" id="4851216at2759"/>
<accession>A0A1W2TUH5</accession>
<dbReference type="EMBL" id="DF977546">
    <property type="protein sequence ID" value="GAP92235.1"/>
    <property type="molecule type" value="Genomic_DNA"/>
</dbReference>
<evidence type="ECO:0000313" key="1">
    <source>
        <dbReference type="EMBL" id="GAP92235.1"/>
    </source>
</evidence>
<keyword evidence="2" id="KW-1185">Reference proteome</keyword>
<gene>
    <name evidence="1" type="ORF">SAMD00023353_10100010</name>
</gene>
<reference evidence="1" key="1">
    <citation type="submission" date="2016-03" db="EMBL/GenBank/DDBJ databases">
        <title>Draft genome sequence of Rosellinia necatrix.</title>
        <authorList>
            <person name="Kanematsu S."/>
        </authorList>
    </citation>
    <scope>NUCLEOTIDE SEQUENCE [LARGE SCALE GENOMIC DNA]</scope>
    <source>
        <strain evidence="1">W97</strain>
    </source>
</reference>